<organism evidence="1 2">
    <name type="scientific">Fusarium falciforme</name>
    <dbReference type="NCBI Taxonomy" id="195108"/>
    <lineage>
        <taxon>Eukaryota</taxon>
        <taxon>Fungi</taxon>
        <taxon>Dikarya</taxon>
        <taxon>Ascomycota</taxon>
        <taxon>Pezizomycotina</taxon>
        <taxon>Sordariomycetes</taxon>
        <taxon>Hypocreomycetidae</taxon>
        <taxon>Hypocreales</taxon>
        <taxon>Nectriaceae</taxon>
        <taxon>Fusarium</taxon>
        <taxon>Fusarium solani species complex</taxon>
    </lineage>
</organism>
<protein>
    <submittedName>
        <fullName evidence="1">Uncharacterized protein</fullName>
    </submittedName>
</protein>
<dbReference type="EMBL" id="JAOQAV010000713">
    <property type="protein sequence ID" value="KAJ4175398.1"/>
    <property type="molecule type" value="Genomic_DNA"/>
</dbReference>
<comment type="caution">
    <text evidence="1">The sequence shown here is derived from an EMBL/GenBank/DDBJ whole genome shotgun (WGS) entry which is preliminary data.</text>
</comment>
<reference evidence="1" key="1">
    <citation type="submission" date="2022-09" db="EMBL/GenBank/DDBJ databases">
        <title>Fusarium specimens isolated from Avocado Roots.</title>
        <authorList>
            <person name="Stajich J."/>
            <person name="Roper C."/>
            <person name="Heimlech-Rivalta G."/>
        </authorList>
    </citation>
    <scope>NUCLEOTIDE SEQUENCE</scope>
    <source>
        <strain evidence="1">A02</strain>
    </source>
</reference>
<accession>A0A9W8URF9</accession>
<sequence>METSALLDWTLTDPYCFKEVAVADGIQRFGKTVRYLLVSADVLYVDTSGLNLLSDMVFD</sequence>
<keyword evidence="2" id="KW-1185">Reference proteome</keyword>
<gene>
    <name evidence="1" type="ORF">NW755_014922</name>
</gene>
<dbReference type="Proteomes" id="UP001152087">
    <property type="component" value="Unassembled WGS sequence"/>
</dbReference>
<dbReference type="AlphaFoldDB" id="A0A9W8URF9"/>
<evidence type="ECO:0000313" key="1">
    <source>
        <dbReference type="EMBL" id="KAJ4175398.1"/>
    </source>
</evidence>
<evidence type="ECO:0000313" key="2">
    <source>
        <dbReference type="Proteomes" id="UP001152087"/>
    </source>
</evidence>
<proteinExistence type="predicted"/>
<name>A0A9W8URF9_9HYPO</name>